<evidence type="ECO:0000313" key="3">
    <source>
        <dbReference type="EMBL" id="MFC7309323.1"/>
    </source>
</evidence>
<accession>A0ABW2JVC7</accession>
<dbReference type="Pfam" id="PF08028">
    <property type="entry name" value="Acyl-CoA_dh_2"/>
    <property type="match status" value="1"/>
</dbReference>
<dbReference type="Gene3D" id="1.20.140.10">
    <property type="entry name" value="Butyryl-CoA Dehydrogenase, subunit A, domain 3"/>
    <property type="match status" value="1"/>
</dbReference>
<evidence type="ECO:0000256" key="1">
    <source>
        <dbReference type="ARBA" id="ARBA00023002"/>
    </source>
</evidence>
<keyword evidence="4" id="KW-1185">Reference proteome</keyword>
<dbReference type="SUPFAM" id="SSF47203">
    <property type="entry name" value="Acyl-CoA dehydrogenase C-terminal domain-like"/>
    <property type="match status" value="1"/>
</dbReference>
<dbReference type="Proteomes" id="UP001596523">
    <property type="component" value="Unassembled WGS sequence"/>
</dbReference>
<protein>
    <submittedName>
        <fullName evidence="3">Acyl-CoA dehydrogenase family protein</fullName>
    </submittedName>
</protein>
<evidence type="ECO:0000313" key="4">
    <source>
        <dbReference type="Proteomes" id="UP001596523"/>
    </source>
</evidence>
<feature type="domain" description="Acyl-CoA dehydrogenase C-terminal" evidence="2">
    <location>
        <begin position="243"/>
        <end position="369"/>
    </location>
</feature>
<dbReference type="PIRSF" id="PIRSF016578">
    <property type="entry name" value="HsaA"/>
    <property type="match status" value="1"/>
</dbReference>
<name>A0ABW2JVC7_9ACTN</name>
<dbReference type="Gene3D" id="2.40.110.10">
    <property type="entry name" value="Butyryl-CoA Dehydrogenase, subunit A, domain 2"/>
    <property type="match status" value="1"/>
</dbReference>
<gene>
    <name evidence="3" type="ORF">ACFQVC_34580</name>
</gene>
<comment type="caution">
    <text evidence="3">The sequence shown here is derived from an EMBL/GenBank/DDBJ whole genome shotgun (WGS) entry which is preliminary data.</text>
</comment>
<dbReference type="PANTHER" id="PTHR48083">
    <property type="entry name" value="MEDIUM-CHAIN SPECIFIC ACYL-COA DEHYDROGENASE, MITOCHONDRIAL-RELATED"/>
    <property type="match status" value="1"/>
</dbReference>
<proteinExistence type="predicted"/>
<dbReference type="InterPro" id="IPR037069">
    <property type="entry name" value="AcylCoA_DH/ox_N_sf"/>
</dbReference>
<dbReference type="RefSeq" id="WP_381838136.1">
    <property type="nucleotide sequence ID" value="NZ_JBHTCF010000020.1"/>
</dbReference>
<sequence>MLSDLERTLETARQDRTLLDESCRLTDRLADSLVADGFTRHFVPERWGGCAGTFTALLDAVSVLAETCASTAWCAALYAAHGRLASYLPEAGQQELWGSSPDVCVAASVVPPQGNAEHTADGWRLTGKWTMASGVDQADWVLLAAWAPVVEAAERADSGPGGGAGGSGADGPAREHRIFAVRRSDVKVLDTWHPVGLRGTGSNTVGADVLVPEHLTFTLRDLGRVQTHAARCHTVPFPLVASLIFAAPVLGAAEGALRTWWSQQSERIRPDGSTAAQQPAQQQVLARTSAHIQAARLLMERAARRADHAPVTPVLVAENQRDVAVAVELCGTAADELFQAAGVRALDEGDPLQRAWRDITVARTHGTLNFNTAAASYAGATLAARALSTGAQR</sequence>
<reference evidence="4" key="1">
    <citation type="journal article" date="2019" name="Int. J. Syst. Evol. Microbiol.">
        <title>The Global Catalogue of Microorganisms (GCM) 10K type strain sequencing project: providing services to taxonomists for standard genome sequencing and annotation.</title>
        <authorList>
            <consortium name="The Broad Institute Genomics Platform"/>
            <consortium name="The Broad Institute Genome Sequencing Center for Infectious Disease"/>
            <person name="Wu L."/>
            <person name="Ma J."/>
        </authorList>
    </citation>
    <scope>NUCLEOTIDE SEQUENCE [LARGE SCALE GENOMIC DNA]</scope>
    <source>
        <strain evidence="4">SYNS20</strain>
    </source>
</reference>
<dbReference type="InterPro" id="IPR050741">
    <property type="entry name" value="Acyl-CoA_dehydrogenase"/>
</dbReference>
<dbReference type="InterPro" id="IPR009100">
    <property type="entry name" value="AcylCoA_DH/oxidase_NM_dom_sf"/>
</dbReference>
<evidence type="ECO:0000259" key="2">
    <source>
        <dbReference type="Pfam" id="PF08028"/>
    </source>
</evidence>
<dbReference type="Gene3D" id="1.10.540.10">
    <property type="entry name" value="Acyl-CoA dehydrogenase/oxidase, N-terminal domain"/>
    <property type="match status" value="1"/>
</dbReference>
<dbReference type="PANTHER" id="PTHR48083:SF19">
    <property type="entry name" value="FLAVIN-DEPENDENT MONOOXYGENASE, OXYGENASE SUBUNIT HSAA"/>
    <property type="match status" value="1"/>
</dbReference>
<dbReference type="InterPro" id="IPR046373">
    <property type="entry name" value="Acyl-CoA_Oxase/DH_mid-dom_sf"/>
</dbReference>
<dbReference type="InterPro" id="IPR013107">
    <property type="entry name" value="Acyl-CoA_DH_C"/>
</dbReference>
<organism evidence="3 4">
    <name type="scientific">Streptomyces monticola</name>
    <dbReference type="NCBI Taxonomy" id="2666263"/>
    <lineage>
        <taxon>Bacteria</taxon>
        <taxon>Bacillati</taxon>
        <taxon>Actinomycetota</taxon>
        <taxon>Actinomycetes</taxon>
        <taxon>Kitasatosporales</taxon>
        <taxon>Streptomycetaceae</taxon>
        <taxon>Streptomyces</taxon>
    </lineage>
</organism>
<dbReference type="EMBL" id="JBHTCF010000020">
    <property type="protein sequence ID" value="MFC7309323.1"/>
    <property type="molecule type" value="Genomic_DNA"/>
</dbReference>
<keyword evidence="1" id="KW-0560">Oxidoreductase</keyword>
<dbReference type="InterPro" id="IPR036250">
    <property type="entry name" value="AcylCo_DH-like_C"/>
</dbReference>
<dbReference type="SUPFAM" id="SSF56645">
    <property type="entry name" value="Acyl-CoA dehydrogenase NM domain-like"/>
    <property type="match status" value="1"/>
</dbReference>